<organism evidence="2 3">
    <name type="scientific">Septoria linicola</name>
    <dbReference type="NCBI Taxonomy" id="215465"/>
    <lineage>
        <taxon>Eukaryota</taxon>
        <taxon>Fungi</taxon>
        <taxon>Dikarya</taxon>
        <taxon>Ascomycota</taxon>
        <taxon>Pezizomycotina</taxon>
        <taxon>Dothideomycetes</taxon>
        <taxon>Dothideomycetidae</taxon>
        <taxon>Mycosphaerellales</taxon>
        <taxon>Mycosphaerellaceae</taxon>
        <taxon>Septoria</taxon>
    </lineage>
</organism>
<dbReference type="Proteomes" id="UP001056384">
    <property type="component" value="Chromosome 3"/>
</dbReference>
<evidence type="ECO:0000313" key="3">
    <source>
        <dbReference type="Proteomes" id="UP001056384"/>
    </source>
</evidence>
<gene>
    <name evidence="2" type="ORF">Slin15195_G040600</name>
</gene>
<evidence type="ECO:0000313" key="2">
    <source>
        <dbReference type="EMBL" id="USW50741.1"/>
    </source>
</evidence>
<dbReference type="AlphaFoldDB" id="A0A9Q9AU33"/>
<name>A0A9Q9AU33_9PEZI</name>
<accession>A0A9Q9AU33</accession>
<sequence length="302" mass="33107">MRHRTPAKQDSPQGGAEDPSCSTKLSHPGETRQCLKCGSHKVLAGLSGDNEDDSCCYKCLYLLHCKDSRESSPSIATPDDAAATTKTVERNSASQSRDGTPTTLKRKASVIGTESAPAAKHSRSIAESAKGSESGAVRPVPDEEILRSRHLFHCTHIAGLPESVVEAYLALELKQHKIWPGSPQDQDGDIAHRITQRNVKVEIGSFGLRALQSCFDNVHEGMKHFSTTLLPALHARQRPGATVAARLIPEGLFSDSTFKQLALMEREYLQDPLAFVLDLEKNFFLLKRNGILHHFLHLATDD</sequence>
<feature type="region of interest" description="Disordered" evidence="1">
    <location>
        <begin position="69"/>
        <end position="139"/>
    </location>
</feature>
<evidence type="ECO:0000256" key="1">
    <source>
        <dbReference type="SAM" id="MobiDB-lite"/>
    </source>
</evidence>
<feature type="compositionally biased region" description="Polar residues" evidence="1">
    <location>
        <begin position="90"/>
        <end position="103"/>
    </location>
</feature>
<keyword evidence="3" id="KW-1185">Reference proteome</keyword>
<feature type="region of interest" description="Disordered" evidence="1">
    <location>
        <begin position="1"/>
        <end position="31"/>
    </location>
</feature>
<reference evidence="2" key="1">
    <citation type="submission" date="2022-06" db="EMBL/GenBank/DDBJ databases">
        <title>Complete genome sequences of two strains of the flax pathogen Septoria linicola.</title>
        <authorList>
            <person name="Lapalu N."/>
            <person name="Simon A."/>
            <person name="Demenou B."/>
            <person name="Paumier D."/>
            <person name="Guillot M.-P."/>
            <person name="Gout L."/>
            <person name="Valade R."/>
        </authorList>
    </citation>
    <scope>NUCLEOTIDE SEQUENCE</scope>
    <source>
        <strain evidence="2">SE15195</strain>
    </source>
</reference>
<dbReference type="EMBL" id="CP099420">
    <property type="protein sequence ID" value="USW50741.1"/>
    <property type="molecule type" value="Genomic_DNA"/>
</dbReference>
<proteinExistence type="predicted"/>
<protein>
    <submittedName>
        <fullName evidence="2">Uncharacterized protein</fullName>
    </submittedName>
</protein>
<feature type="compositionally biased region" description="Low complexity" evidence="1">
    <location>
        <begin position="76"/>
        <end position="86"/>
    </location>
</feature>